<name>A0A1I8ESR0_WUCBA</name>
<evidence type="ECO:0000256" key="1">
    <source>
        <dbReference type="SAM" id="SignalP"/>
    </source>
</evidence>
<evidence type="ECO:0000313" key="2">
    <source>
        <dbReference type="WBParaSite" id="maker-PairedContig_4689-snap-gene-2.14-mRNA-1"/>
    </source>
</evidence>
<proteinExistence type="predicted"/>
<feature type="signal peptide" evidence="1">
    <location>
        <begin position="1"/>
        <end position="20"/>
    </location>
</feature>
<keyword evidence="1" id="KW-0732">Signal</keyword>
<dbReference type="WBParaSite" id="maker-PairedContig_4689-snap-gene-2.14-mRNA-1">
    <property type="protein sequence ID" value="maker-PairedContig_4689-snap-gene-2.14-mRNA-1"/>
    <property type="gene ID" value="maker-PairedContig_4689-snap-gene-2.14"/>
</dbReference>
<protein>
    <submittedName>
        <fullName evidence="2">Uncharacterized protein</fullName>
    </submittedName>
</protein>
<feature type="chain" id="PRO_5009318351" evidence="1">
    <location>
        <begin position="21"/>
        <end position="65"/>
    </location>
</feature>
<dbReference type="AlphaFoldDB" id="A0A1I8ESR0"/>
<dbReference type="STRING" id="6293.A0A1I8ESR0"/>
<accession>A0A1I8ESR0</accession>
<sequence length="65" mass="7034">MASNCAARLIVLIGVFFVFAFFPSTGVNAKVESNNEATVKENIGRIKTSSKTDEEVIQRLGGRSN</sequence>
<organism evidence="2">
    <name type="scientific">Wuchereria bancrofti</name>
    <dbReference type="NCBI Taxonomy" id="6293"/>
    <lineage>
        <taxon>Eukaryota</taxon>
        <taxon>Metazoa</taxon>
        <taxon>Ecdysozoa</taxon>
        <taxon>Nematoda</taxon>
        <taxon>Chromadorea</taxon>
        <taxon>Rhabditida</taxon>
        <taxon>Spirurina</taxon>
        <taxon>Spiruromorpha</taxon>
        <taxon>Filarioidea</taxon>
        <taxon>Onchocercidae</taxon>
        <taxon>Wuchereria</taxon>
    </lineage>
</organism>
<reference evidence="2" key="1">
    <citation type="submission" date="2016-11" db="UniProtKB">
        <authorList>
            <consortium name="WormBaseParasite"/>
        </authorList>
    </citation>
    <scope>IDENTIFICATION</scope>
    <source>
        <strain evidence="2">pt0022</strain>
    </source>
</reference>